<gene>
    <name evidence="1" type="ORF">BECKMB1821G_GA0114241_100953</name>
    <name evidence="3" type="ORF">BECKMB1821H_GA0114242_10023</name>
    <name evidence="2" type="ORF">BECKMB1821I_GA0114274_108515</name>
</gene>
<accession>A0A450XZW6</accession>
<name>A0A450XZW6_9GAMM</name>
<sequence length="71" mass="8220">MLDKTVHAKIQLSFVEMSTLSLLGMMEIQHNLWDYFRVIVYDGQPDASFRFGDQMFKGLAGKAHEYKTPHV</sequence>
<dbReference type="EMBL" id="CAADGH010000002">
    <property type="protein sequence ID" value="VFK74185.1"/>
    <property type="molecule type" value="Genomic_DNA"/>
</dbReference>
<dbReference type="EMBL" id="CAADFO010000009">
    <property type="protein sequence ID" value="VFK24734.1"/>
    <property type="molecule type" value="Genomic_DNA"/>
</dbReference>
<protein>
    <submittedName>
        <fullName evidence="2">Uncharacterized protein</fullName>
    </submittedName>
</protein>
<evidence type="ECO:0000313" key="3">
    <source>
        <dbReference type="EMBL" id="VFK74185.1"/>
    </source>
</evidence>
<evidence type="ECO:0000313" key="2">
    <source>
        <dbReference type="EMBL" id="VFK34813.1"/>
    </source>
</evidence>
<evidence type="ECO:0000313" key="1">
    <source>
        <dbReference type="EMBL" id="VFK24734.1"/>
    </source>
</evidence>
<organism evidence="2">
    <name type="scientific">Candidatus Kentrum sp. MB</name>
    <dbReference type="NCBI Taxonomy" id="2138164"/>
    <lineage>
        <taxon>Bacteria</taxon>
        <taxon>Pseudomonadati</taxon>
        <taxon>Pseudomonadota</taxon>
        <taxon>Gammaproteobacteria</taxon>
        <taxon>Candidatus Kentrum</taxon>
    </lineage>
</organism>
<dbReference type="AlphaFoldDB" id="A0A450XZW6"/>
<dbReference type="EMBL" id="CAADFQ010000085">
    <property type="protein sequence ID" value="VFK34813.1"/>
    <property type="molecule type" value="Genomic_DNA"/>
</dbReference>
<proteinExistence type="predicted"/>
<reference evidence="2" key="1">
    <citation type="submission" date="2019-02" db="EMBL/GenBank/DDBJ databases">
        <authorList>
            <person name="Gruber-Vodicka R. H."/>
            <person name="Seah K. B. B."/>
        </authorList>
    </citation>
    <scope>NUCLEOTIDE SEQUENCE</scope>
    <source>
        <strain evidence="1">BECK_BZ197</strain>
        <strain evidence="3">BECK_BZ198</strain>
        <strain evidence="2">BECK_BZ199</strain>
    </source>
</reference>